<evidence type="ECO:0000313" key="4">
    <source>
        <dbReference type="EMBL" id="MBB4944019.1"/>
    </source>
</evidence>
<dbReference type="PANTHER" id="PTHR40469">
    <property type="entry name" value="SECRETED GLYCOSYL HYDROLASE"/>
    <property type="match status" value="1"/>
</dbReference>
<evidence type="ECO:0000256" key="1">
    <source>
        <dbReference type="ARBA" id="ARBA00022729"/>
    </source>
</evidence>
<dbReference type="Proteomes" id="UP000534286">
    <property type="component" value="Unassembled WGS sequence"/>
</dbReference>
<dbReference type="EMBL" id="JACHJU010000006">
    <property type="protein sequence ID" value="MBB4944019.1"/>
    <property type="molecule type" value="Genomic_DNA"/>
</dbReference>
<keyword evidence="5" id="KW-1185">Reference proteome</keyword>
<proteinExistence type="predicted"/>
<protein>
    <submittedName>
        <fullName evidence="4">Type 1 glutamine amidotransferase</fullName>
    </submittedName>
</protein>
<dbReference type="Pfam" id="PF03422">
    <property type="entry name" value="CBM_6"/>
    <property type="match status" value="1"/>
</dbReference>
<dbReference type="InterPro" id="IPR029010">
    <property type="entry name" value="ThuA-like"/>
</dbReference>
<keyword evidence="1 2" id="KW-0732">Signal</keyword>
<dbReference type="InterPro" id="IPR006584">
    <property type="entry name" value="Cellulose-bd_IV"/>
</dbReference>
<dbReference type="GO" id="GO:0030246">
    <property type="term" value="F:carbohydrate binding"/>
    <property type="evidence" value="ECO:0007669"/>
    <property type="project" value="InterPro"/>
</dbReference>
<dbReference type="AlphaFoldDB" id="A0A7W7S518"/>
<dbReference type="RefSeq" id="WP_184759885.1">
    <property type="nucleotide sequence ID" value="NZ_JACHJU010000006.1"/>
</dbReference>
<dbReference type="Pfam" id="PF06439">
    <property type="entry name" value="3keto-disac_hyd"/>
    <property type="match status" value="1"/>
</dbReference>
<dbReference type="InterPro" id="IPR005084">
    <property type="entry name" value="CBM6"/>
</dbReference>
<dbReference type="Gene3D" id="2.60.120.560">
    <property type="entry name" value="Exo-inulinase, domain 1"/>
    <property type="match status" value="1"/>
</dbReference>
<organism evidence="4 5">
    <name type="scientific">Streptosporangium album</name>
    <dbReference type="NCBI Taxonomy" id="47479"/>
    <lineage>
        <taxon>Bacteria</taxon>
        <taxon>Bacillati</taxon>
        <taxon>Actinomycetota</taxon>
        <taxon>Actinomycetes</taxon>
        <taxon>Streptosporangiales</taxon>
        <taxon>Streptosporangiaceae</taxon>
        <taxon>Streptosporangium</taxon>
    </lineage>
</organism>
<dbReference type="SUPFAM" id="SSF52317">
    <property type="entry name" value="Class I glutamine amidotransferase-like"/>
    <property type="match status" value="1"/>
</dbReference>
<reference evidence="4 5" key="1">
    <citation type="submission" date="2020-08" db="EMBL/GenBank/DDBJ databases">
        <title>Sequencing the genomes of 1000 actinobacteria strains.</title>
        <authorList>
            <person name="Klenk H.-P."/>
        </authorList>
    </citation>
    <scope>NUCLEOTIDE SEQUENCE [LARGE SCALE GENOMIC DNA]</scope>
    <source>
        <strain evidence="4 5">DSM 43023</strain>
    </source>
</reference>
<dbReference type="InterPro" id="IPR010496">
    <property type="entry name" value="AL/BT2_dom"/>
</dbReference>
<accession>A0A7W7S518</accession>
<dbReference type="GO" id="GO:0016787">
    <property type="term" value="F:hydrolase activity"/>
    <property type="evidence" value="ECO:0007669"/>
    <property type="project" value="InterPro"/>
</dbReference>
<dbReference type="PROSITE" id="PS51175">
    <property type="entry name" value="CBM6"/>
    <property type="match status" value="1"/>
</dbReference>
<dbReference type="Pfam" id="PF06283">
    <property type="entry name" value="ThuA"/>
    <property type="match status" value="1"/>
</dbReference>
<keyword evidence="4" id="KW-0808">Transferase</keyword>
<dbReference type="CDD" id="cd04084">
    <property type="entry name" value="CBM6_xylanase-like"/>
    <property type="match status" value="1"/>
</dbReference>
<feature type="domain" description="CBM6" evidence="3">
    <location>
        <begin position="438"/>
        <end position="561"/>
    </location>
</feature>
<dbReference type="GO" id="GO:0016740">
    <property type="term" value="F:transferase activity"/>
    <property type="evidence" value="ECO:0007669"/>
    <property type="project" value="UniProtKB-KW"/>
</dbReference>
<feature type="signal peptide" evidence="2">
    <location>
        <begin position="1"/>
        <end position="29"/>
    </location>
</feature>
<comment type="caution">
    <text evidence="4">The sequence shown here is derived from an EMBL/GenBank/DDBJ whole genome shotgun (WGS) entry which is preliminary data.</text>
</comment>
<feature type="chain" id="PRO_5030661978" evidence="2">
    <location>
        <begin position="30"/>
        <end position="562"/>
    </location>
</feature>
<dbReference type="Gene3D" id="2.60.120.260">
    <property type="entry name" value="Galactose-binding domain-like"/>
    <property type="match status" value="1"/>
</dbReference>
<name>A0A7W7S518_9ACTN</name>
<dbReference type="PANTHER" id="PTHR40469:SF2">
    <property type="entry name" value="GALACTOSE-BINDING DOMAIN-LIKE SUPERFAMILY PROTEIN"/>
    <property type="match status" value="1"/>
</dbReference>
<dbReference type="InterPro" id="IPR029062">
    <property type="entry name" value="Class_I_gatase-like"/>
</dbReference>
<keyword evidence="4" id="KW-0315">Glutamine amidotransferase</keyword>
<evidence type="ECO:0000259" key="3">
    <source>
        <dbReference type="PROSITE" id="PS51175"/>
    </source>
</evidence>
<evidence type="ECO:0000256" key="2">
    <source>
        <dbReference type="SAM" id="SignalP"/>
    </source>
</evidence>
<dbReference type="SUPFAM" id="SSF49785">
    <property type="entry name" value="Galactose-binding domain-like"/>
    <property type="match status" value="1"/>
</dbReference>
<dbReference type="SMART" id="SM00606">
    <property type="entry name" value="CBD_IV"/>
    <property type="match status" value="1"/>
</dbReference>
<gene>
    <name evidence="4" type="ORF">FHR32_008420</name>
</gene>
<dbReference type="InterPro" id="IPR008979">
    <property type="entry name" value="Galactose-bd-like_sf"/>
</dbReference>
<evidence type="ECO:0000313" key="5">
    <source>
        <dbReference type="Proteomes" id="UP000534286"/>
    </source>
</evidence>
<dbReference type="Gene3D" id="3.40.50.880">
    <property type="match status" value="1"/>
</dbReference>
<sequence>MRNLIRGGLATVVAALVGATTFIPTAAQAADPAYQVLVFSKTAGFRHSSIPVGVQAVRDLGAANNFTVTATEDAAAFTTANLARYRAVVFLSTTGDVLDSSQQAAFESYVNGGGGYVGVHAAADTEYGWPYYGDLVGAWFKGHPAIQQATVKTEDRAHAATAHLSPTWSRSDEWYNYRTNPRNTARVLQSLDESSYSGGDMGDHPITWCHPVSSGRSFYTGLGHTDSSYAEPAFRSLLLGGIRYAAGTAKADCRPETGYTTLFNGSTTGWTQTGPGGFTNTDATLTSTGGMGVLWYSAKKYFSYSLKLDWRVAGDDNSGVFVGLPASDPLNGSKGYEVQIDATDTPDRTTGAVYAVKAPDTAARDAALNPPGAWNTYELLVQGERLQVFLNGVRINDFTNTDPSRSLREGHIGIQNHSAGDDVAFRNIRIKELGGGSTTAEAESYTSTSGVQIADHTSASGGKTAGYIENGDWTGYSTITTTGATAFSARISSAGSGGTIQIRSGSATGTLLGTVTAPNTGSWETFQNVSTPLTGSATGPLFLVFTGGSGYLFDVDTLTLTR</sequence>